<evidence type="ECO:0000313" key="3">
    <source>
        <dbReference type="EMBL" id="RED51001.1"/>
    </source>
</evidence>
<evidence type="ECO:0000313" key="4">
    <source>
        <dbReference type="Proteomes" id="UP000256845"/>
    </source>
</evidence>
<organism evidence="3 4">
    <name type="scientific">Aestuariispira insulae</name>
    <dbReference type="NCBI Taxonomy" id="1461337"/>
    <lineage>
        <taxon>Bacteria</taxon>
        <taxon>Pseudomonadati</taxon>
        <taxon>Pseudomonadota</taxon>
        <taxon>Alphaproteobacteria</taxon>
        <taxon>Rhodospirillales</taxon>
        <taxon>Kiloniellaceae</taxon>
        <taxon>Aestuariispira</taxon>
    </lineage>
</organism>
<feature type="domain" description="Fatty acid desaturase" evidence="2">
    <location>
        <begin position="39"/>
        <end position="280"/>
    </location>
</feature>
<feature type="transmembrane region" description="Helical" evidence="1">
    <location>
        <begin position="132"/>
        <end position="153"/>
    </location>
</feature>
<dbReference type="InterPro" id="IPR005804">
    <property type="entry name" value="FA_desaturase_dom"/>
</dbReference>
<dbReference type="CDD" id="cd03509">
    <property type="entry name" value="DesA_FADS-like"/>
    <property type="match status" value="1"/>
</dbReference>
<evidence type="ECO:0000259" key="2">
    <source>
        <dbReference type="Pfam" id="PF00487"/>
    </source>
</evidence>
<feature type="transmembrane region" description="Helical" evidence="1">
    <location>
        <begin position="191"/>
        <end position="210"/>
    </location>
</feature>
<proteinExistence type="predicted"/>
<evidence type="ECO:0000256" key="1">
    <source>
        <dbReference type="SAM" id="Phobius"/>
    </source>
</evidence>
<dbReference type="AlphaFoldDB" id="A0A3D9HNW8"/>
<accession>A0A3D9HNW8</accession>
<gene>
    <name evidence="3" type="ORF">DFP90_104277</name>
</gene>
<feature type="transmembrane region" description="Helical" evidence="1">
    <location>
        <begin position="12"/>
        <end position="33"/>
    </location>
</feature>
<dbReference type="EMBL" id="QRDW01000004">
    <property type="protein sequence ID" value="RED51001.1"/>
    <property type="molecule type" value="Genomic_DNA"/>
</dbReference>
<dbReference type="GO" id="GO:0006629">
    <property type="term" value="P:lipid metabolic process"/>
    <property type="evidence" value="ECO:0007669"/>
    <property type="project" value="InterPro"/>
</dbReference>
<dbReference type="Pfam" id="PF00487">
    <property type="entry name" value="FA_desaturase"/>
    <property type="match status" value="1"/>
</dbReference>
<feature type="transmembrane region" description="Helical" evidence="1">
    <location>
        <begin position="39"/>
        <end position="57"/>
    </location>
</feature>
<keyword evidence="1" id="KW-0812">Transmembrane</keyword>
<keyword evidence="1" id="KW-1133">Transmembrane helix</keyword>
<name>A0A3D9HNW8_9PROT</name>
<keyword evidence="1" id="KW-0472">Membrane</keyword>
<comment type="caution">
    <text evidence="3">The sequence shown here is derived from an EMBL/GenBank/DDBJ whole genome shotgun (WGS) entry which is preliminary data.</text>
</comment>
<reference evidence="3 4" key="1">
    <citation type="submission" date="2018-07" db="EMBL/GenBank/DDBJ databases">
        <title>Genomic Encyclopedia of Type Strains, Phase III (KMG-III): the genomes of soil and plant-associated and newly described type strains.</title>
        <authorList>
            <person name="Whitman W."/>
        </authorList>
    </citation>
    <scope>NUCLEOTIDE SEQUENCE [LARGE SCALE GENOMIC DNA]</scope>
    <source>
        <strain evidence="3 4">CECT 8488</strain>
    </source>
</reference>
<dbReference type="Proteomes" id="UP000256845">
    <property type="component" value="Unassembled WGS sequence"/>
</dbReference>
<protein>
    <submittedName>
        <fullName evidence="3">Fatty acid desaturase</fullName>
    </submittedName>
</protein>
<feature type="transmembrane region" description="Helical" evidence="1">
    <location>
        <begin position="165"/>
        <end position="185"/>
    </location>
</feature>
<dbReference type="RefSeq" id="WP_115936782.1">
    <property type="nucleotide sequence ID" value="NZ_QRDW01000004.1"/>
</dbReference>
<keyword evidence="4" id="KW-1185">Reference proteome</keyword>
<sequence>MSQDRIRAVYRAYEWPTWLVIIAVYGGWFLLTFHASSMSWWQLMPLGAILICWHMHIQHEILHGHPTKWTFVNSLLGWPPLSLWIPYSIYRESHIRHHAADQLTSPGQDPESFYVDASEWCRYPRWKKRLYIFNQSLLGRFLVGPFLAMGGLLTQEGRMLLQGDFRHLPAWGFHGALVAIIAWYLENVCQLPFWQYILTFALPGTSLALLRSFLEHRPAAEPGHRTAIVEGGFFTRFLFLNNNLHVVHHDHPGLPWYRIPAFYRANREAILMHNGGYFYRSYSEVFRRHFWKAKDIPKYPFARI</sequence>
<dbReference type="OrthoDB" id="784276at2"/>